<keyword evidence="12" id="KW-1185">Reference proteome</keyword>
<dbReference type="NCBIfam" id="TIGR00231">
    <property type="entry name" value="small_GTP"/>
    <property type="match status" value="1"/>
</dbReference>
<protein>
    <recommendedName>
        <fullName evidence="2 8">Translation initiation factor IF-2</fullName>
    </recommendedName>
</protein>
<dbReference type="GO" id="GO:0005525">
    <property type="term" value="F:GTP binding"/>
    <property type="evidence" value="ECO:0007669"/>
    <property type="project" value="UniProtKB-KW"/>
</dbReference>
<comment type="subcellular location">
    <subcellularLocation>
        <location evidence="8">Cytoplasm</location>
    </subcellularLocation>
</comment>
<keyword evidence="4 8" id="KW-0547">Nucleotide-binding</keyword>
<name>A0A1T4KY42_9BACT</name>
<dbReference type="CDD" id="cd01887">
    <property type="entry name" value="IF2_eIF5B"/>
    <property type="match status" value="1"/>
</dbReference>
<dbReference type="GO" id="GO:0005829">
    <property type="term" value="C:cytosol"/>
    <property type="evidence" value="ECO:0007669"/>
    <property type="project" value="TreeGrafter"/>
</dbReference>
<dbReference type="InterPro" id="IPR006847">
    <property type="entry name" value="IF2_N"/>
</dbReference>
<feature type="domain" description="Tr-type G" evidence="10">
    <location>
        <begin position="111"/>
        <end position="280"/>
    </location>
</feature>
<evidence type="ECO:0000259" key="10">
    <source>
        <dbReference type="PROSITE" id="PS51722"/>
    </source>
</evidence>
<comment type="similarity">
    <text evidence="1 8 9">Belongs to the TRAFAC class translation factor GTPase superfamily. Classic translation factor GTPase family. IF-2 subfamily.</text>
</comment>
<feature type="region of interest" description="G-domain" evidence="8">
    <location>
        <begin position="114"/>
        <end position="262"/>
    </location>
</feature>
<evidence type="ECO:0000256" key="7">
    <source>
        <dbReference type="ARBA" id="ARBA00025162"/>
    </source>
</evidence>
<accession>A0A1T4KY42</accession>
<dbReference type="Gene3D" id="3.40.50.10050">
    <property type="entry name" value="Translation initiation factor IF- 2, domain 3"/>
    <property type="match status" value="1"/>
</dbReference>
<dbReference type="Proteomes" id="UP000190389">
    <property type="component" value="Unassembled WGS sequence"/>
</dbReference>
<dbReference type="GO" id="GO:0003924">
    <property type="term" value="F:GTPase activity"/>
    <property type="evidence" value="ECO:0007669"/>
    <property type="project" value="UniProtKB-UniRule"/>
</dbReference>
<reference evidence="12" key="1">
    <citation type="submission" date="2017-02" db="EMBL/GenBank/DDBJ databases">
        <authorList>
            <person name="Varghese N."/>
            <person name="Submissions S."/>
        </authorList>
    </citation>
    <scope>NUCLEOTIDE SEQUENCE [LARGE SCALE GENOMIC DNA]</scope>
    <source>
        <strain evidence="12">ATCC 27862</strain>
    </source>
</reference>
<dbReference type="InterPro" id="IPR005225">
    <property type="entry name" value="Small_GTP-bd"/>
</dbReference>
<evidence type="ECO:0000256" key="4">
    <source>
        <dbReference type="ARBA" id="ARBA00022741"/>
    </source>
</evidence>
<dbReference type="PANTHER" id="PTHR43381">
    <property type="entry name" value="TRANSLATION INITIATION FACTOR IF-2-RELATED"/>
    <property type="match status" value="1"/>
</dbReference>
<dbReference type="Pfam" id="PF00009">
    <property type="entry name" value="GTP_EFTU"/>
    <property type="match status" value="1"/>
</dbReference>
<organism evidence="11 12">
    <name type="scientific">Mycoplasmopsis verecunda</name>
    <dbReference type="NCBI Taxonomy" id="171291"/>
    <lineage>
        <taxon>Bacteria</taxon>
        <taxon>Bacillati</taxon>
        <taxon>Mycoplasmatota</taxon>
        <taxon>Mycoplasmoidales</taxon>
        <taxon>Metamycoplasmataceae</taxon>
        <taxon>Mycoplasmopsis</taxon>
    </lineage>
</organism>
<dbReference type="InterPro" id="IPR036925">
    <property type="entry name" value="TIF_IF2_dom3_sf"/>
</dbReference>
<dbReference type="CDD" id="cd03692">
    <property type="entry name" value="mtIF2_IVc"/>
    <property type="match status" value="1"/>
</dbReference>
<dbReference type="InterPro" id="IPR009000">
    <property type="entry name" value="Transl_B-barrel_sf"/>
</dbReference>
<dbReference type="GO" id="GO:0003743">
    <property type="term" value="F:translation initiation factor activity"/>
    <property type="evidence" value="ECO:0007669"/>
    <property type="project" value="UniProtKB-UniRule"/>
</dbReference>
<keyword evidence="5 8" id="KW-0648">Protein biosynthesis</keyword>
<evidence type="ECO:0000256" key="2">
    <source>
        <dbReference type="ARBA" id="ARBA00020675"/>
    </source>
</evidence>
<evidence type="ECO:0000256" key="5">
    <source>
        <dbReference type="ARBA" id="ARBA00022917"/>
    </source>
</evidence>
<dbReference type="SUPFAM" id="SSF52156">
    <property type="entry name" value="Initiation factor IF2/eIF5b, domain 3"/>
    <property type="match status" value="1"/>
</dbReference>
<feature type="binding site" evidence="8">
    <location>
        <begin position="220"/>
        <end position="223"/>
    </location>
    <ligand>
        <name>GTP</name>
        <dbReference type="ChEBI" id="CHEBI:37565"/>
    </ligand>
</feature>
<dbReference type="FunFam" id="3.40.50.300:FF:000019">
    <property type="entry name" value="Translation initiation factor IF-2"/>
    <property type="match status" value="1"/>
</dbReference>
<feature type="binding site" evidence="8">
    <location>
        <begin position="120"/>
        <end position="127"/>
    </location>
    <ligand>
        <name>GTP</name>
        <dbReference type="ChEBI" id="CHEBI:37565"/>
    </ligand>
</feature>
<dbReference type="InterPro" id="IPR000178">
    <property type="entry name" value="TF_IF2_bacterial-like"/>
</dbReference>
<evidence type="ECO:0000256" key="1">
    <source>
        <dbReference type="ARBA" id="ARBA00007733"/>
    </source>
</evidence>
<evidence type="ECO:0000256" key="9">
    <source>
        <dbReference type="RuleBase" id="RU000644"/>
    </source>
</evidence>
<dbReference type="InterPro" id="IPR023115">
    <property type="entry name" value="TIF_IF2_dom3"/>
</dbReference>
<sequence>MAKKNNRISNIDEIKEQLSNTKTELKDGVFIFTEKMTIADFAEKIKVSANDIIKKMFMQGKMCTLNTILDEEQIAEICLDYGYDFQKETNIDGSNFLDEVCFVDDEKDLVKRSPIITVMGHVDHGKTTLIDKIRHSNVVATESSGITQHTGAYQIEYKGNKITFLDTPGHEAFTQMRARGAKVTDIVILVVAADDGVMPQTKEAIEHSKAAGVPIIVFVNKMDKPNKDLDRLKGELAENDLLIEEYGGDTQIVYGSAMNGDGLNELFDAIMLLADMLDLKANPKRYPIGTVIESRIDRGIGSVSTIIVENGTLYKGDFLVAGSRYGRVRMIYDANGNTIDKVVSGAPAIISGLNYVPDAGDRFIGFNDEKFAKKLAQEKANADKMDLLYTQCNVEDNVDGKKVINIIVKSDVYGTSQAIKDQINMLENDDAIIKVISAGAGNVNETDLLLAKASNATIFCFNLKVNPNIKQNAATAGVSLIVHNVIYKIIEDCQKMLDGEKAPIYEEQKIGEAHIMKVFYYSKVGKIAGCMCDSGVVKSNSKVKVIRAGKSIYEGVIDSLKRDKNDTKEVVKGKDFGTHIKGFNDIQEDDVLEFYEDVRVN</sequence>
<dbReference type="InterPro" id="IPR053905">
    <property type="entry name" value="EF-G-like_DII"/>
</dbReference>
<dbReference type="PROSITE" id="PS51722">
    <property type="entry name" value="G_TR_2"/>
    <property type="match status" value="1"/>
</dbReference>
<dbReference type="PRINTS" id="PR00315">
    <property type="entry name" value="ELONGATNFCT"/>
</dbReference>
<keyword evidence="6 8" id="KW-0342">GTP-binding</keyword>
<keyword evidence="8" id="KW-0963">Cytoplasm</keyword>
<dbReference type="RefSeq" id="WP_078746984.1">
    <property type="nucleotide sequence ID" value="NZ_CP137850.1"/>
</dbReference>
<evidence type="ECO:0000256" key="3">
    <source>
        <dbReference type="ARBA" id="ARBA00022540"/>
    </source>
</evidence>
<keyword evidence="3 8" id="KW-0396">Initiation factor</keyword>
<comment type="function">
    <text evidence="7 8 9">One of the essential components for the initiation of protein synthesis. Protects formylmethionyl-tRNA from spontaneous hydrolysis and promotes its binding to the 30S ribosomal subunits. Also involved in the hydrolysis of GTP during the formation of the 70S ribosomal complex.</text>
</comment>
<dbReference type="EMBL" id="FUXF01000005">
    <property type="protein sequence ID" value="SJZ47270.1"/>
    <property type="molecule type" value="Genomic_DNA"/>
</dbReference>
<dbReference type="Gene3D" id="3.40.50.300">
    <property type="entry name" value="P-loop containing nucleotide triphosphate hydrolases"/>
    <property type="match status" value="1"/>
</dbReference>
<dbReference type="Pfam" id="PF04760">
    <property type="entry name" value="IF2_N"/>
    <property type="match status" value="1"/>
</dbReference>
<evidence type="ECO:0000256" key="6">
    <source>
        <dbReference type="ARBA" id="ARBA00023134"/>
    </source>
</evidence>
<evidence type="ECO:0000313" key="12">
    <source>
        <dbReference type="Proteomes" id="UP000190389"/>
    </source>
</evidence>
<dbReference type="HAMAP" id="MF_00100_B">
    <property type="entry name" value="IF_2_B"/>
    <property type="match status" value="1"/>
</dbReference>
<dbReference type="OrthoDB" id="9811804at2"/>
<dbReference type="InterPro" id="IPR000795">
    <property type="entry name" value="T_Tr_GTP-bd_dom"/>
</dbReference>
<dbReference type="Pfam" id="PF22042">
    <property type="entry name" value="EF-G_D2"/>
    <property type="match status" value="1"/>
</dbReference>
<dbReference type="SUPFAM" id="SSF50447">
    <property type="entry name" value="Translation proteins"/>
    <property type="match status" value="2"/>
</dbReference>
<dbReference type="Pfam" id="PF11987">
    <property type="entry name" value="IF-2"/>
    <property type="match status" value="1"/>
</dbReference>
<dbReference type="FunFam" id="3.40.50.10050:FF:000001">
    <property type="entry name" value="Translation initiation factor IF-2"/>
    <property type="match status" value="1"/>
</dbReference>
<dbReference type="SUPFAM" id="SSF52540">
    <property type="entry name" value="P-loop containing nucleoside triphosphate hydrolases"/>
    <property type="match status" value="1"/>
</dbReference>
<dbReference type="Gene3D" id="2.40.30.10">
    <property type="entry name" value="Translation factors"/>
    <property type="match status" value="2"/>
</dbReference>
<dbReference type="FunFam" id="2.40.30.10:FF:000008">
    <property type="entry name" value="Translation initiation factor IF-2"/>
    <property type="match status" value="1"/>
</dbReference>
<dbReference type="NCBIfam" id="TIGR00487">
    <property type="entry name" value="IF-2"/>
    <property type="match status" value="1"/>
</dbReference>
<evidence type="ECO:0000313" key="11">
    <source>
        <dbReference type="EMBL" id="SJZ47270.1"/>
    </source>
</evidence>
<dbReference type="CDD" id="cd03702">
    <property type="entry name" value="IF2_mtIF2_II"/>
    <property type="match status" value="1"/>
</dbReference>
<dbReference type="STRING" id="171291.SAMN02745154_00237"/>
<dbReference type="PANTHER" id="PTHR43381:SF5">
    <property type="entry name" value="TR-TYPE G DOMAIN-CONTAINING PROTEIN"/>
    <property type="match status" value="1"/>
</dbReference>
<dbReference type="InterPro" id="IPR015760">
    <property type="entry name" value="TIF_IF2"/>
</dbReference>
<dbReference type="InterPro" id="IPR044145">
    <property type="entry name" value="IF2_II"/>
</dbReference>
<proteinExistence type="inferred from homology"/>
<evidence type="ECO:0000256" key="8">
    <source>
        <dbReference type="HAMAP-Rule" id="MF_00100"/>
    </source>
</evidence>
<feature type="binding site" evidence="8">
    <location>
        <begin position="166"/>
        <end position="170"/>
    </location>
    <ligand>
        <name>GTP</name>
        <dbReference type="ChEBI" id="CHEBI:37565"/>
    </ligand>
</feature>
<dbReference type="InterPro" id="IPR027417">
    <property type="entry name" value="P-loop_NTPase"/>
</dbReference>
<dbReference type="AlphaFoldDB" id="A0A1T4KY42"/>
<gene>
    <name evidence="8" type="primary">infB</name>
    <name evidence="11" type="ORF">SAMN02745154_00237</name>
</gene>